<dbReference type="Proteomes" id="UP000001057">
    <property type="component" value="Segment"/>
</dbReference>
<proteinExistence type="predicted"/>
<gene>
    <name evidence="1" type="ORF">Poco6gene097</name>
</gene>
<evidence type="ECO:0000313" key="1">
    <source>
        <dbReference type="EMBL" id="ADD81095.1"/>
    </source>
</evidence>
<dbReference type="RefSeq" id="YP_009012678.1">
    <property type="nucleotide sequence ID" value="NC_023694.1"/>
</dbReference>
<protein>
    <submittedName>
        <fullName evidence="1">Gp097</fullName>
    </submittedName>
</protein>
<reference evidence="1 2" key="1">
    <citation type="journal article" date="2011" name="Appl. Environ. Microbiol.">
        <title>Genomic and functional analyses of Rhodococcus equi phages ReqiPepy6, ReqiPoco6, ReqiPine5, and ReqiDocB7.</title>
        <authorList>
            <person name="Summer E.J."/>
            <person name="Liu M."/>
            <person name="Gill J.J."/>
            <person name="Grant M."/>
            <person name="Chan-Cortes T.N."/>
            <person name="Ferguson L."/>
            <person name="Janes C."/>
            <person name="Lange K."/>
            <person name="Bertoli M."/>
            <person name="Moore C."/>
            <person name="Orchard R.C."/>
            <person name="Cohen N."/>
            <person name="Young R."/>
        </authorList>
    </citation>
    <scope>NUCLEOTIDE SEQUENCE [LARGE SCALE GENOMIC DNA]</scope>
</reference>
<accession>D4P7W5</accession>
<keyword evidence="2" id="KW-1185">Reference proteome</keyword>
<dbReference type="KEGG" id="vg:18559807"/>
<sequence>MSNDSTKNPPEPYPRRSHAAHMPYKVLVIDDDENRPIIEDALVNSAGLAALLVWLLDLNINAITLFLNNLELKGCSEHISQPGDERRFTISAVRR</sequence>
<dbReference type="GeneID" id="18559807"/>
<organism evidence="1 2">
    <name type="scientific">Rhodococcus phage ReqiPoco6</name>
    <dbReference type="NCBI Taxonomy" id="691964"/>
    <lineage>
        <taxon>Viruses</taxon>
        <taxon>Duplodnaviria</taxon>
        <taxon>Heunggongvirae</taxon>
        <taxon>Uroviricota</taxon>
        <taxon>Caudoviricetes</taxon>
        <taxon>Pepyhexavirus</taxon>
        <taxon>Pepyhexavirus poco6</taxon>
    </lineage>
</organism>
<dbReference type="EMBL" id="GU580942">
    <property type="protein sequence ID" value="ADD81095.1"/>
    <property type="molecule type" value="Genomic_DNA"/>
</dbReference>
<name>D4P7W5_9CAUD</name>
<evidence type="ECO:0000313" key="2">
    <source>
        <dbReference type="Proteomes" id="UP000001057"/>
    </source>
</evidence>